<dbReference type="RefSeq" id="XP_037143536.1">
    <property type="nucleotide sequence ID" value="XM_037287641.1"/>
</dbReference>
<dbReference type="Gene3D" id="3.40.50.300">
    <property type="entry name" value="P-loop containing nucleotide triphosphate hydrolases"/>
    <property type="match status" value="1"/>
</dbReference>
<dbReference type="InterPro" id="IPR006001">
    <property type="entry name" value="Therm_gnt_kin"/>
</dbReference>
<dbReference type="EC" id="2.7.1.12" evidence="3 9"/>
<dbReference type="CDD" id="cd02021">
    <property type="entry name" value="GntK"/>
    <property type="match status" value="1"/>
</dbReference>
<protein>
    <recommendedName>
        <fullName evidence="3 9">Gluconokinase</fullName>
        <ecNumber evidence="3 9">2.7.1.12</ecNumber>
    </recommendedName>
</protein>
<keyword evidence="5 9" id="KW-0547">Nucleotide-binding</keyword>
<dbReference type="OrthoDB" id="275177at2759"/>
<evidence type="ECO:0000256" key="1">
    <source>
        <dbReference type="ARBA" id="ARBA00004875"/>
    </source>
</evidence>
<comment type="similarity">
    <text evidence="2 9">Belongs to the gluconokinase GntK/GntV family.</text>
</comment>
<evidence type="ECO:0000256" key="6">
    <source>
        <dbReference type="ARBA" id="ARBA00022777"/>
    </source>
</evidence>
<organism evidence="11 12">
    <name type="scientific">Zygotorulaspora mrakii</name>
    <name type="common">Zygosaccharomyces mrakii</name>
    <dbReference type="NCBI Taxonomy" id="42260"/>
    <lineage>
        <taxon>Eukaryota</taxon>
        <taxon>Fungi</taxon>
        <taxon>Dikarya</taxon>
        <taxon>Ascomycota</taxon>
        <taxon>Saccharomycotina</taxon>
        <taxon>Saccharomycetes</taxon>
        <taxon>Saccharomycetales</taxon>
        <taxon>Saccharomycetaceae</taxon>
        <taxon>Zygotorulaspora</taxon>
    </lineage>
</organism>
<dbReference type="PANTHER" id="PTHR43442:SF3">
    <property type="entry name" value="GLUCONOKINASE-RELATED"/>
    <property type="match status" value="1"/>
</dbReference>
<evidence type="ECO:0000313" key="12">
    <source>
        <dbReference type="Proteomes" id="UP000509704"/>
    </source>
</evidence>
<reference evidence="11 12" key="1">
    <citation type="submission" date="2020-07" db="EMBL/GenBank/DDBJ databases">
        <title>The yeast mating-type switching endonuclease HO is a domesticated member of an unorthodox homing genetic element family.</title>
        <authorList>
            <person name="Coughlan A.Y."/>
            <person name="Lombardi L."/>
            <person name="Braun-Galleani S."/>
            <person name="Martos A.R."/>
            <person name="Galeote V."/>
            <person name="Bigey F."/>
            <person name="Dequin S."/>
            <person name="Byrne K.P."/>
            <person name="Wolfe K.H."/>
        </authorList>
    </citation>
    <scope>NUCLEOTIDE SEQUENCE [LARGE SCALE GENOMIC DNA]</scope>
    <source>
        <strain evidence="11 12">NRRL Y-6702</strain>
    </source>
</reference>
<evidence type="ECO:0000256" key="2">
    <source>
        <dbReference type="ARBA" id="ARBA00008420"/>
    </source>
</evidence>
<proteinExistence type="inferred from homology"/>
<dbReference type="Pfam" id="PF01583">
    <property type="entry name" value="APS_kinase"/>
    <property type="match status" value="1"/>
</dbReference>
<dbReference type="NCBIfam" id="TIGR01313">
    <property type="entry name" value="therm_gnt_kin"/>
    <property type="match status" value="1"/>
</dbReference>
<comment type="catalytic activity">
    <reaction evidence="8 9">
        <text>D-gluconate + ATP = 6-phospho-D-gluconate + ADP + H(+)</text>
        <dbReference type="Rhea" id="RHEA:19433"/>
        <dbReference type="ChEBI" id="CHEBI:15378"/>
        <dbReference type="ChEBI" id="CHEBI:18391"/>
        <dbReference type="ChEBI" id="CHEBI:30616"/>
        <dbReference type="ChEBI" id="CHEBI:58759"/>
        <dbReference type="ChEBI" id="CHEBI:456216"/>
        <dbReference type="EC" id="2.7.1.12"/>
    </reaction>
</comment>
<dbReference type="InterPro" id="IPR027417">
    <property type="entry name" value="P-loop_NTPase"/>
</dbReference>
<keyword evidence="4 9" id="KW-0808">Transferase</keyword>
<dbReference type="GO" id="GO:0005975">
    <property type="term" value="P:carbohydrate metabolic process"/>
    <property type="evidence" value="ECO:0007669"/>
    <property type="project" value="InterPro"/>
</dbReference>
<accession>A0A7H9AZM4</accession>
<evidence type="ECO:0000259" key="10">
    <source>
        <dbReference type="Pfam" id="PF01583"/>
    </source>
</evidence>
<dbReference type="AlphaFoldDB" id="A0A7H9AZM4"/>
<keyword evidence="7 9" id="KW-0067">ATP-binding</keyword>
<dbReference type="Proteomes" id="UP000509704">
    <property type="component" value="Chromosome 3"/>
</dbReference>
<keyword evidence="6 9" id="KW-0418">Kinase</keyword>
<comment type="pathway">
    <text evidence="1 9">Carbohydrate acid metabolism; D-gluconate degradation.</text>
</comment>
<dbReference type="GO" id="GO:0005737">
    <property type="term" value="C:cytoplasm"/>
    <property type="evidence" value="ECO:0007669"/>
    <property type="project" value="TreeGrafter"/>
</dbReference>
<evidence type="ECO:0000256" key="8">
    <source>
        <dbReference type="ARBA" id="ARBA00048090"/>
    </source>
</evidence>
<sequence>MTASAAKVIVLAGTAGTGKSSVGESLLKHHIQNYPHMEFLEGDLLHSPSNIEKMSHGTPLNDADRWDWLKKVSKAASESSSKNGGLSIVTCSSLKKKYRELMRETCPNSEFYFVFLYGKKEEILNRLKKREGHFMKANMMESQFDDLELPQDDEKNCCIVAIDNKSYQEIDNEVKAKISVLLSRA</sequence>
<dbReference type="EMBL" id="CP058606">
    <property type="protein sequence ID" value="QLG71808.1"/>
    <property type="molecule type" value="Genomic_DNA"/>
</dbReference>
<keyword evidence="12" id="KW-1185">Reference proteome</keyword>
<gene>
    <name evidence="11" type="ORF">HG535_0C01570</name>
</gene>
<name>A0A7H9AZM4_ZYGMR</name>
<dbReference type="InterPro" id="IPR059117">
    <property type="entry name" value="APS_kinase_dom"/>
</dbReference>
<evidence type="ECO:0000256" key="7">
    <source>
        <dbReference type="ARBA" id="ARBA00022840"/>
    </source>
</evidence>
<evidence type="ECO:0000313" key="11">
    <source>
        <dbReference type="EMBL" id="QLG71808.1"/>
    </source>
</evidence>
<dbReference type="PANTHER" id="PTHR43442">
    <property type="entry name" value="GLUCONOKINASE-RELATED"/>
    <property type="match status" value="1"/>
</dbReference>
<dbReference type="UniPathway" id="UPA00792"/>
<dbReference type="KEGG" id="zmk:HG535_0C01570"/>
<dbReference type="GO" id="GO:0046316">
    <property type="term" value="F:gluconokinase activity"/>
    <property type="evidence" value="ECO:0007669"/>
    <property type="project" value="UniProtKB-EC"/>
</dbReference>
<dbReference type="GO" id="GO:0005524">
    <property type="term" value="F:ATP binding"/>
    <property type="evidence" value="ECO:0007669"/>
    <property type="project" value="UniProtKB-KW"/>
</dbReference>
<evidence type="ECO:0000256" key="9">
    <source>
        <dbReference type="RuleBase" id="RU363066"/>
    </source>
</evidence>
<dbReference type="SUPFAM" id="SSF52540">
    <property type="entry name" value="P-loop containing nucleoside triphosphate hydrolases"/>
    <property type="match status" value="1"/>
</dbReference>
<evidence type="ECO:0000256" key="4">
    <source>
        <dbReference type="ARBA" id="ARBA00022679"/>
    </source>
</evidence>
<dbReference type="GeneID" id="59235504"/>
<evidence type="ECO:0000256" key="5">
    <source>
        <dbReference type="ARBA" id="ARBA00022741"/>
    </source>
</evidence>
<feature type="domain" description="APS kinase" evidence="10">
    <location>
        <begin position="7"/>
        <end position="129"/>
    </location>
</feature>
<evidence type="ECO:0000256" key="3">
    <source>
        <dbReference type="ARBA" id="ARBA00012054"/>
    </source>
</evidence>